<evidence type="ECO:0000256" key="7">
    <source>
        <dbReference type="SAM" id="Phobius"/>
    </source>
</evidence>
<dbReference type="CDD" id="cd17321">
    <property type="entry name" value="MFS_MMR_MDR_like"/>
    <property type="match status" value="1"/>
</dbReference>
<keyword evidence="10" id="KW-1185">Reference proteome</keyword>
<feature type="transmembrane region" description="Helical" evidence="7">
    <location>
        <begin position="12"/>
        <end position="35"/>
    </location>
</feature>
<reference evidence="9" key="1">
    <citation type="submission" date="2022-10" db="EMBL/GenBank/DDBJ databases">
        <title>The WGS of Solirubrobacter sp. CPCC 204708.</title>
        <authorList>
            <person name="Jiang Z."/>
        </authorList>
    </citation>
    <scope>NUCLEOTIDE SEQUENCE</scope>
    <source>
        <strain evidence="9">CPCC 204708</strain>
    </source>
</reference>
<accession>A0ABT4RU10</accession>
<dbReference type="Gene3D" id="1.20.1720.10">
    <property type="entry name" value="Multidrug resistance protein D"/>
    <property type="match status" value="1"/>
</dbReference>
<proteinExistence type="predicted"/>
<feature type="transmembrane region" description="Helical" evidence="7">
    <location>
        <begin position="133"/>
        <end position="155"/>
    </location>
</feature>
<dbReference type="PANTHER" id="PTHR42718:SF42">
    <property type="entry name" value="EXPORT PROTEIN"/>
    <property type="match status" value="1"/>
</dbReference>
<feature type="transmembrane region" description="Helical" evidence="7">
    <location>
        <begin position="220"/>
        <end position="243"/>
    </location>
</feature>
<dbReference type="Gene3D" id="1.20.1250.20">
    <property type="entry name" value="MFS general substrate transporter like domains"/>
    <property type="match status" value="1"/>
</dbReference>
<dbReference type="Proteomes" id="UP001147700">
    <property type="component" value="Unassembled WGS sequence"/>
</dbReference>
<dbReference type="RefSeq" id="WP_202953262.1">
    <property type="nucleotide sequence ID" value="NZ_JAPCID010000064.1"/>
</dbReference>
<feature type="domain" description="Major facilitator superfamily (MFS) profile" evidence="8">
    <location>
        <begin position="9"/>
        <end position="450"/>
    </location>
</feature>
<keyword evidence="6 7" id="KW-0472">Membrane</keyword>
<sequence>MSTRDQRLTLTAATLGSFVALLDSTVVGVALPAIGADLGGGLESQQWIVNAYLLALGSLILIGGSLGDVFGERRVFVSGTAGFGIASAACAAAPTAATLIAARGLQGVFAALLTPASLAVIVAAFAPEERGRAIGTWTAFSGIAAVVGPLAGGWLVDSLSWRWIFGIVLPFVALTLVLATRMPARAPGGAGRRPDWLGAGLCAFGLAGVSFGLVRQPGHGWADALVTGPLVAGAVLLALFVAWERRGARDPMLPLGLFRRPNFAWGNLETFCVYGALGLLFFVLVVFLQQVAGYSALKAGAATIPTTLVMLLFSQRFGVLADRFGPRRFMAAGPVIAAAGVAYLLAAVDRSPDLVVDVLPGMTLFAFGLATLVTPLTTAVLADADEHNAGIASGVNNAVARVAGLLATAAVGTIVGGTLDLTGLRTALVAAGALLLLGGLTGLWGIRDPTSSPAATVRPGARSEARAEC</sequence>
<evidence type="ECO:0000256" key="2">
    <source>
        <dbReference type="ARBA" id="ARBA00022448"/>
    </source>
</evidence>
<keyword evidence="2" id="KW-0813">Transport</keyword>
<evidence type="ECO:0000256" key="5">
    <source>
        <dbReference type="ARBA" id="ARBA00022989"/>
    </source>
</evidence>
<feature type="transmembrane region" description="Helical" evidence="7">
    <location>
        <begin position="299"/>
        <end position="317"/>
    </location>
</feature>
<dbReference type="SUPFAM" id="SSF103473">
    <property type="entry name" value="MFS general substrate transporter"/>
    <property type="match status" value="1"/>
</dbReference>
<feature type="transmembrane region" description="Helical" evidence="7">
    <location>
        <begin position="427"/>
        <end position="446"/>
    </location>
</feature>
<dbReference type="InterPro" id="IPR011701">
    <property type="entry name" value="MFS"/>
</dbReference>
<keyword evidence="5 7" id="KW-1133">Transmembrane helix</keyword>
<feature type="transmembrane region" description="Helical" evidence="7">
    <location>
        <begin position="47"/>
        <end position="70"/>
    </location>
</feature>
<dbReference type="EMBL" id="JAPCID010000064">
    <property type="protein sequence ID" value="MDA0141730.1"/>
    <property type="molecule type" value="Genomic_DNA"/>
</dbReference>
<feature type="transmembrane region" description="Helical" evidence="7">
    <location>
        <begin position="196"/>
        <end position="214"/>
    </location>
</feature>
<dbReference type="PROSITE" id="PS50850">
    <property type="entry name" value="MFS"/>
    <property type="match status" value="1"/>
</dbReference>
<evidence type="ECO:0000313" key="10">
    <source>
        <dbReference type="Proteomes" id="UP001147700"/>
    </source>
</evidence>
<keyword evidence="3" id="KW-1003">Cell membrane</keyword>
<evidence type="ECO:0000256" key="4">
    <source>
        <dbReference type="ARBA" id="ARBA00022692"/>
    </source>
</evidence>
<name>A0ABT4RU10_9ACTN</name>
<dbReference type="Pfam" id="PF07690">
    <property type="entry name" value="MFS_1"/>
    <property type="match status" value="1"/>
</dbReference>
<gene>
    <name evidence="9" type="ORF">OJ962_29835</name>
</gene>
<feature type="transmembrane region" description="Helical" evidence="7">
    <location>
        <begin position="358"/>
        <end position="382"/>
    </location>
</feature>
<evidence type="ECO:0000259" key="8">
    <source>
        <dbReference type="PROSITE" id="PS50850"/>
    </source>
</evidence>
<comment type="subcellular location">
    <subcellularLocation>
        <location evidence="1">Cell membrane</location>
        <topology evidence="1">Multi-pass membrane protein</topology>
    </subcellularLocation>
</comment>
<dbReference type="PANTHER" id="PTHR42718">
    <property type="entry name" value="MAJOR FACILITATOR SUPERFAMILY MULTIDRUG TRANSPORTER MFSC"/>
    <property type="match status" value="1"/>
</dbReference>
<protein>
    <submittedName>
        <fullName evidence="9">DHA2 family efflux MFS transporter permease subunit</fullName>
    </submittedName>
</protein>
<feature type="transmembrane region" description="Helical" evidence="7">
    <location>
        <begin position="264"/>
        <end position="287"/>
    </location>
</feature>
<dbReference type="PRINTS" id="PR01036">
    <property type="entry name" value="TCRTETB"/>
</dbReference>
<dbReference type="InterPro" id="IPR004638">
    <property type="entry name" value="EmrB-like"/>
</dbReference>
<dbReference type="InterPro" id="IPR020846">
    <property type="entry name" value="MFS_dom"/>
</dbReference>
<evidence type="ECO:0000313" key="9">
    <source>
        <dbReference type="EMBL" id="MDA0141730.1"/>
    </source>
</evidence>
<dbReference type="NCBIfam" id="TIGR00711">
    <property type="entry name" value="efflux_EmrB"/>
    <property type="match status" value="1"/>
</dbReference>
<keyword evidence="4 7" id="KW-0812">Transmembrane</keyword>
<feature type="transmembrane region" description="Helical" evidence="7">
    <location>
        <begin position="329"/>
        <end position="346"/>
    </location>
</feature>
<evidence type="ECO:0000256" key="6">
    <source>
        <dbReference type="ARBA" id="ARBA00023136"/>
    </source>
</evidence>
<evidence type="ECO:0000256" key="3">
    <source>
        <dbReference type="ARBA" id="ARBA00022475"/>
    </source>
</evidence>
<evidence type="ECO:0000256" key="1">
    <source>
        <dbReference type="ARBA" id="ARBA00004651"/>
    </source>
</evidence>
<feature type="transmembrane region" description="Helical" evidence="7">
    <location>
        <begin position="108"/>
        <end position="126"/>
    </location>
</feature>
<organism evidence="9 10">
    <name type="scientific">Solirubrobacter deserti</name>
    <dbReference type="NCBI Taxonomy" id="2282478"/>
    <lineage>
        <taxon>Bacteria</taxon>
        <taxon>Bacillati</taxon>
        <taxon>Actinomycetota</taxon>
        <taxon>Thermoleophilia</taxon>
        <taxon>Solirubrobacterales</taxon>
        <taxon>Solirubrobacteraceae</taxon>
        <taxon>Solirubrobacter</taxon>
    </lineage>
</organism>
<comment type="caution">
    <text evidence="9">The sequence shown here is derived from an EMBL/GenBank/DDBJ whole genome shotgun (WGS) entry which is preliminary data.</text>
</comment>
<feature type="transmembrane region" description="Helical" evidence="7">
    <location>
        <begin position="394"/>
        <end position="415"/>
    </location>
</feature>
<feature type="transmembrane region" description="Helical" evidence="7">
    <location>
        <begin position="82"/>
        <end position="102"/>
    </location>
</feature>
<dbReference type="InterPro" id="IPR036259">
    <property type="entry name" value="MFS_trans_sf"/>
</dbReference>
<feature type="transmembrane region" description="Helical" evidence="7">
    <location>
        <begin position="161"/>
        <end position="184"/>
    </location>
</feature>